<evidence type="ECO:0000256" key="1">
    <source>
        <dbReference type="SAM" id="Phobius"/>
    </source>
</evidence>
<accession>L0DP30</accession>
<proteinExistence type="predicted"/>
<gene>
    <name evidence="2" type="ordered locus">Sinac_6499</name>
</gene>
<sequence length="173" mass="18724">MRPAGKKTVGSRFIGTLRAGMSYVEIIVSMAVLGVTLSGLSATVATRLRLVEALEQRAYLLVPQSATLRLDTFNARTGDFSAACRLDDSRFDVTGPARRWATRLGVAVLALPDARPDRRGTSRFPIEIGPRFTLQFNAPLEPYEHVHDVKLDGLIDDGLEISTTAVLSAAEGP</sequence>
<dbReference type="AlphaFoldDB" id="L0DP30"/>
<organism evidence="2 3">
    <name type="scientific">Singulisphaera acidiphila (strain ATCC BAA-1392 / DSM 18658 / VKM B-2454 / MOB10)</name>
    <dbReference type="NCBI Taxonomy" id="886293"/>
    <lineage>
        <taxon>Bacteria</taxon>
        <taxon>Pseudomonadati</taxon>
        <taxon>Planctomycetota</taxon>
        <taxon>Planctomycetia</taxon>
        <taxon>Isosphaerales</taxon>
        <taxon>Isosphaeraceae</taxon>
        <taxon>Singulisphaera</taxon>
    </lineage>
</organism>
<dbReference type="EMBL" id="CP003364">
    <property type="protein sequence ID" value="AGA30575.1"/>
    <property type="molecule type" value="Genomic_DNA"/>
</dbReference>
<keyword evidence="1" id="KW-0812">Transmembrane</keyword>
<keyword evidence="3" id="KW-1185">Reference proteome</keyword>
<evidence type="ECO:0000313" key="3">
    <source>
        <dbReference type="Proteomes" id="UP000010798"/>
    </source>
</evidence>
<evidence type="ECO:0008006" key="4">
    <source>
        <dbReference type="Google" id="ProtNLM"/>
    </source>
</evidence>
<reference evidence="2 3" key="1">
    <citation type="submission" date="2012-02" db="EMBL/GenBank/DDBJ databases">
        <title>Complete sequence of chromosome of Singulisphaera acidiphila DSM 18658.</title>
        <authorList>
            <consortium name="US DOE Joint Genome Institute (JGI-PGF)"/>
            <person name="Lucas S."/>
            <person name="Copeland A."/>
            <person name="Lapidus A."/>
            <person name="Glavina del Rio T."/>
            <person name="Dalin E."/>
            <person name="Tice H."/>
            <person name="Bruce D."/>
            <person name="Goodwin L."/>
            <person name="Pitluck S."/>
            <person name="Peters L."/>
            <person name="Ovchinnikova G."/>
            <person name="Chertkov O."/>
            <person name="Kyrpides N."/>
            <person name="Mavromatis K."/>
            <person name="Ivanova N."/>
            <person name="Brettin T."/>
            <person name="Detter J.C."/>
            <person name="Han C."/>
            <person name="Larimer F."/>
            <person name="Land M."/>
            <person name="Hauser L."/>
            <person name="Markowitz V."/>
            <person name="Cheng J.-F."/>
            <person name="Hugenholtz P."/>
            <person name="Woyke T."/>
            <person name="Wu D."/>
            <person name="Tindall B."/>
            <person name="Pomrenke H."/>
            <person name="Brambilla E."/>
            <person name="Klenk H.-P."/>
            <person name="Eisen J.A."/>
        </authorList>
    </citation>
    <scope>NUCLEOTIDE SEQUENCE [LARGE SCALE GENOMIC DNA]</scope>
    <source>
        <strain evidence="3">ATCC BAA-1392 / DSM 18658 / VKM B-2454 / MOB10</strain>
    </source>
</reference>
<feature type="transmembrane region" description="Helical" evidence="1">
    <location>
        <begin position="21"/>
        <end position="40"/>
    </location>
</feature>
<dbReference type="STRING" id="886293.Sinac_6499"/>
<keyword evidence="1" id="KW-1133">Transmembrane helix</keyword>
<name>L0DP30_SINAD</name>
<dbReference type="Proteomes" id="UP000010798">
    <property type="component" value="Chromosome"/>
</dbReference>
<keyword evidence="1" id="KW-0472">Membrane</keyword>
<dbReference type="KEGG" id="saci:Sinac_6499"/>
<protein>
    <recommendedName>
        <fullName evidence="4">Prepilin-type N-terminal cleavage/methylation domain-containing protein</fullName>
    </recommendedName>
</protein>
<evidence type="ECO:0000313" key="2">
    <source>
        <dbReference type="EMBL" id="AGA30575.1"/>
    </source>
</evidence>
<dbReference type="HOGENOM" id="CLU_1546580_0_0_0"/>